<gene>
    <name evidence="1" type="ORF">APR03_002942</name>
</gene>
<keyword evidence="2" id="KW-1185">Reference proteome</keyword>
<name>A0A9X2GAF8_9MICO</name>
<protein>
    <submittedName>
        <fullName evidence="1">Uncharacterized protein</fullName>
    </submittedName>
</protein>
<dbReference type="EMBL" id="JAMTCS010000008">
    <property type="protein sequence ID" value="MCP2265586.1"/>
    <property type="molecule type" value="Genomic_DNA"/>
</dbReference>
<dbReference type="RefSeq" id="WP_253836824.1">
    <property type="nucleotide sequence ID" value="NZ_JAMTCS010000008.1"/>
</dbReference>
<proteinExistence type="predicted"/>
<accession>A0A9X2GAF8</accession>
<organism evidence="1 2">
    <name type="scientific">Promicromonospora thailandica</name>
    <dbReference type="NCBI Taxonomy" id="765201"/>
    <lineage>
        <taxon>Bacteria</taxon>
        <taxon>Bacillati</taxon>
        <taxon>Actinomycetota</taxon>
        <taxon>Actinomycetes</taxon>
        <taxon>Micrococcales</taxon>
        <taxon>Promicromonosporaceae</taxon>
        <taxon>Promicromonospora</taxon>
    </lineage>
</organism>
<sequence>MTSVWEGDQFPVSWRVTSTEGVVDLDGADLELTATPLSGGPAVALECTAVGDVVTHVLTGTLAVGFYGVVLGVTRDGKRVTYPDAKAGSLPLTVKDRP</sequence>
<dbReference type="Proteomes" id="UP001139493">
    <property type="component" value="Unassembled WGS sequence"/>
</dbReference>
<dbReference type="AlphaFoldDB" id="A0A9X2GAF8"/>
<evidence type="ECO:0000313" key="2">
    <source>
        <dbReference type="Proteomes" id="UP001139493"/>
    </source>
</evidence>
<evidence type="ECO:0000313" key="1">
    <source>
        <dbReference type="EMBL" id="MCP2265586.1"/>
    </source>
</evidence>
<comment type="caution">
    <text evidence="1">The sequence shown here is derived from an EMBL/GenBank/DDBJ whole genome shotgun (WGS) entry which is preliminary data.</text>
</comment>
<reference evidence="1" key="1">
    <citation type="submission" date="2022-06" db="EMBL/GenBank/DDBJ databases">
        <title>Genomic Encyclopedia of Archaeal and Bacterial Type Strains, Phase II (KMG-II): from individual species to whole genera.</title>
        <authorList>
            <person name="Goeker M."/>
        </authorList>
    </citation>
    <scope>NUCLEOTIDE SEQUENCE</scope>
    <source>
        <strain evidence="1">DSM 26652</strain>
    </source>
</reference>